<dbReference type="Gene3D" id="3.40.1190.20">
    <property type="match status" value="1"/>
</dbReference>
<dbReference type="EMBL" id="JAPQFJ010000006">
    <property type="protein sequence ID" value="MCY6958507.1"/>
    <property type="molecule type" value="Genomic_DNA"/>
</dbReference>
<dbReference type="RefSeq" id="WP_268060984.1">
    <property type="nucleotide sequence ID" value="NZ_JAPQFJ010000006.1"/>
</dbReference>
<dbReference type="PANTHER" id="PTHR43085">
    <property type="entry name" value="HEXOKINASE FAMILY MEMBER"/>
    <property type="match status" value="1"/>
</dbReference>
<dbReference type="SUPFAM" id="SSF53613">
    <property type="entry name" value="Ribokinase-like"/>
    <property type="match status" value="1"/>
</dbReference>
<feature type="domain" description="Carbohydrate kinase PfkB" evidence="4">
    <location>
        <begin position="18"/>
        <end position="249"/>
    </location>
</feature>
<sequence length="285" mass="31540">MGEDIMVKVIGLGDNVVDKYEHIRTMYPGGNALNFAVYAKRLGVSSAFLGAFGSDKESEHVQNTIHELGLDISKCRHFNGENGCARVTLENGDRVFLGSNEGGVLRENGLNLTQDDLEYIKNFDLLHAGLYGYTEPELDKVKALNIPISFDFSDDFTMEEVERIAPKVNFSFFSCSHLNADEILSLIIKTYKLGSKIVLATMGEKGALLYDGDKFYKQKPELVEAIDTMGAGDSFITAFLVNYISKTKENKLEKGTIIKESLNEAAIFSAKTCLIEGSFGYGKKY</sequence>
<evidence type="ECO:0000256" key="2">
    <source>
        <dbReference type="ARBA" id="ARBA00022679"/>
    </source>
</evidence>
<dbReference type="PANTHER" id="PTHR43085:SF41">
    <property type="entry name" value="FRUCTOSELYSINE 6-KINASE"/>
    <property type="match status" value="1"/>
</dbReference>
<dbReference type="InterPro" id="IPR050306">
    <property type="entry name" value="PfkB_Carbo_kinase"/>
</dbReference>
<comment type="similarity">
    <text evidence="1">Belongs to the carbohydrate kinase PfkB family.</text>
</comment>
<keyword evidence="6" id="KW-1185">Reference proteome</keyword>
<organism evidence="5 6">
    <name type="scientific">Clostridium brassicae</name>
    <dbReference type="NCBI Taxonomy" id="2999072"/>
    <lineage>
        <taxon>Bacteria</taxon>
        <taxon>Bacillati</taxon>
        <taxon>Bacillota</taxon>
        <taxon>Clostridia</taxon>
        <taxon>Eubacteriales</taxon>
        <taxon>Clostridiaceae</taxon>
        <taxon>Clostridium</taxon>
    </lineage>
</organism>
<dbReference type="InterPro" id="IPR011611">
    <property type="entry name" value="PfkB_dom"/>
</dbReference>
<keyword evidence="3" id="KW-0418">Kinase</keyword>
<protein>
    <submittedName>
        <fullName evidence="5">Fructoselysine 6-kinase</fullName>
    </submittedName>
</protein>
<keyword evidence="2" id="KW-0808">Transferase</keyword>
<name>A0ABT4D875_9CLOT</name>
<dbReference type="Pfam" id="PF00294">
    <property type="entry name" value="PfkB"/>
    <property type="match status" value="1"/>
</dbReference>
<dbReference type="InterPro" id="IPR029056">
    <property type="entry name" value="Ribokinase-like"/>
</dbReference>
<dbReference type="CDD" id="cd01940">
    <property type="entry name" value="Fructoselysine_kinase_like"/>
    <property type="match status" value="1"/>
</dbReference>
<evidence type="ECO:0000313" key="6">
    <source>
        <dbReference type="Proteomes" id="UP001144612"/>
    </source>
</evidence>
<evidence type="ECO:0000256" key="3">
    <source>
        <dbReference type="ARBA" id="ARBA00022777"/>
    </source>
</evidence>
<proteinExistence type="inferred from homology"/>
<evidence type="ECO:0000259" key="4">
    <source>
        <dbReference type="Pfam" id="PF00294"/>
    </source>
</evidence>
<accession>A0ABT4D875</accession>
<evidence type="ECO:0000256" key="1">
    <source>
        <dbReference type="ARBA" id="ARBA00010688"/>
    </source>
</evidence>
<comment type="caution">
    <text evidence="5">The sequence shown here is derived from an EMBL/GenBank/DDBJ whole genome shotgun (WGS) entry which is preliminary data.</text>
</comment>
<dbReference type="Proteomes" id="UP001144612">
    <property type="component" value="Unassembled WGS sequence"/>
</dbReference>
<gene>
    <name evidence="5" type="ORF">OW729_07815</name>
</gene>
<evidence type="ECO:0000313" key="5">
    <source>
        <dbReference type="EMBL" id="MCY6958507.1"/>
    </source>
</evidence>
<reference evidence="5" key="1">
    <citation type="submission" date="2022-12" db="EMBL/GenBank/DDBJ databases">
        <title>Clostridium sp. nov., isolated from industrial wastewater.</title>
        <authorList>
            <person name="Jiayan W."/>
        </authorList>
    </citation>
    <scope>NUCLEOTIDE SEQUENCE</scope>
    <source>
        <strain evidence="5">ZC22-4</strain>
    </source>
</reference>